<evidence type="ECO:0000256" key="2">
    <source>
        <dbReference type="ARBA" id="ARBA00013006"/>
    </source>
</evidence>
<dbReference type="Pfam" id="PF00561">
    <property type="entry name" value="Abhydrolase_1"/>
    <property type="match status" value="1"/>
</dbReference>
<evidence type="ECO:0000256" key="4">
    <source>
        <dbReference type="ARBA" id="ARBA00038334"/>
    </source>
</evidence>
<dbReference type="OrthoDB" id="7130006at2759"/>
<evidence type="ECO:0000256" key="7">
    <source>
        <dbReference type="ARBA" id="ARBA00093212"/>
    </source>
</evidence>
<dbReference type="PRINTS" id="PR00412">
    <property type="entry name" value="EPOXHYDRLASE"/>
</dbReference>
<evidence type="ECO:0000313" key="9">
    <source>
        <dbReference type="EMBL" id="KAD3641531.1"/>
    </source>
</evidence>
<proteinExistence type="inferred from homology"/>
<comment type="caution">
    <text evidence="9">The sequence shown here is derived from an EMBL/GenBank/DDBJ whole genome shotgun (WGS) entry which is preliminary data.</text>
</comment>
<dbReference type="PRINTS" id="PR00111">
    <property type="entry name" value="ABHYDROLASE"/>
</dbReference>
<dbReference type="FunFam" id="3.40.50.1820:FF:000161">
    <property type="entry name" value="Epoxide hydrolase"/>
    <property type="match status" value="1"/>
</dbReference>
<gene>
    <name evidence="9" type="ORF">E3N88_30755</name>
</gene>
<accession>A0A5N6MMH6</accession>
<dbReference type="SUPFAM" id="SSF53474">
    <property type="entry name" value="alpha/beta-Hydrolases"/>
    <property type="match status" value="1"/>
</dbReference>
<dbReference type="GO" id="GO:0004301">
    <property type="term" value="F:epoxide hydrolase activity"/>
    <property type="evidence" value="ECO:0007669"/>
    <property type="project" value="UniProtKB-EC"/>
</dbReference>
<evidence type="ECO:0000256" key="3">
    <source>
        <dbReference type="ARBA" id="ARBA00022801"/>
    </source>
</evidence>
<evidence type="ECO:0000256" key="1">
    <source>
        <dbReference type="ARBA" id="ARBA00004721"/>
    </source>
</evidence>
<comment type="catalytic activity">
    <reaction evidence="7">
        <text>(24S)-24,25-epoxycucurbitadienol + H2O = (24R)-24,25-dihydroxycucurbitadienol</text>
        <dbReference type="Rhea" id="RHEA:81855"/>
        <dbReference type="ChEBI" id="CHEBI:15377"/>
        <dbReference type="ChEBI" id="CHEBI:229949"/>
        <dbReference type="ChEBI" id="CHEBI:229950"/>
    </reaction>
    <physiologicalReaction direction="left-to-right" evidence="7">
        <dbReference type="Rhea" id="RHEA:81856"/>
    </physiologicalReaction>
</comment>
<dbReference type="EMBL" id="SZYD01000015">
    <property type="protein sequence ID" value="KAD3641531.1"/>
    <property type="molecule type" value="Genomic_DNA"/>
</dbReference>
<dbReference type="Proteomes" id="UP000326396">
    <property type="component" value="Linkage Group LG5"/>
</dbReference>
<comment type="pathway">
    <text evidence="1">Secondary metabolite biosynthesis; terpenoid biosynthesis.</text>
</comment>
<comment type="function">
    <text evidence="6">Epoxide hydrolase involved in the biosynthesis of cucurbitacin and mogroside tetracyclic triterpene natural products (e.g. siamenoside I and mogrosides IV, V and VI). Cucurbitacins have cytotoxic properties and exhibit deterrent taste as a defense barrier against herbivores. Mogrosides are nonsugar highly oxygenated compounds used as high-intensity zero-calorie sweeteners; they also possess pharmacological properties such as regulating immunity, lowering blood sugar and lipid levels, protecting the liver, and acting as antioxidants and antitumor agents. Catalyzes the hydrolysis of aromatic epoxide-containing substrates, such as the conversion of 24,25-epoxycucurbitadienol to 24,25-dihydroxycucurbitadienol.</text>
</comment>
<dbReference type="EC" id="3.3.2.10" evidence="2"/>
<keyword evidence="3" id="KW-0378">Hydrolase</keyword>
<comment type="catalytic activity">
    <reaction evidence="5">
        <text>an epoxide + H2O = an ethanediol</text>
        <dbReference type="Rhea" id="RHEA:19037"/>
        <dbReference type="ChEBI" id="CHEBI:15377"/>
        <dbReference type="ChEBI" id="CHEBI:32955"/>
        <dbReference type="ChEBI" id="CHEBI:140594"/>
        <dbReference type="EC" id="3.3.2.10"/>
    </reaction>
    <physiologicalReaction direction="left-to-right" evidence="5">
        <dbReference type="Rhea" id="RHEA:19038"/>
    </physiologicalReaction>
</comment>
<name>A0A5N6MMH6_9ASTR</name>
<dbReference type="InterPro" id="IPR000073">
    <property type="entry name" value="AB_hydrolase_1"/>
</dbReference>
<evidence type="ECO:0000256" key="6">
    <source>
        <dbReference type="ARBA" id="ARBA00058358"/>
    </source>
</evidence>
<evidence type="ECO:0000313" key="10">
    <source>
        <dbReference type="Proteomes" id="UP000326396"/>
    </source>
</evidence>
<comment type="similarity">
    <text evidence="4">Belongs to the AB hydrolase superfamily. Epoxide hydrolase family.</text>
</comment>
<sequence length="322" mass="36575">MEGIEHKTLSVNGLSIHIAQKGEGPLVLLIHGFPELWYSWRHQILFLADHGYRAVAPDLRGYGDTTGAPLDDTTKYTIHHLVGDMIGVLDAITKEGEKVFVVGHDWGAIIAWHLCMFRPDRVKGLVNMSVPFIPWDPNGDIVTRLRSAFGEDHYMTRFQEPGDIESELGKMSPQTVMKKFLAYRDPDQIYFPKGKGFGYAPGDTPVTLPTWLSQQDLDYFASYLQKNGITGGVNYYRAFHLSWELTAAWKGAKVMVPTKFIIGDLDLTYHMPGLKDYILGDEFKKDVPLLQEVVVMEDVAHFINQEKPHEVNIHIIKFLQKF</sequence>
<organism evidence="9 10">
    <name type="scientific">Mikania micrantha</name>
    <name type="common">bitter vine</name>
    <dbReference type="NCBI Taxonomy" id="192012"/>
    <lineage>
        <taxon>Eukaryota</taxon>
        <taxon>Viridiplantae</taxon>
        <taxon>Streptophyta</taxon>
        <taxon>Embryophyta</taxon>
        <taxon>Tracheophyta</taxon>
        <taxon>Spermatophyta</taxon>
        <taxon>Magnoliopsida</taxon>
        <taxon>eudicotyledons</taxon>
        <taxon>Gunneridae</taxon>
        <taxon>Pentapetalae</taxon>
        <taxon>asterids</taxon>
        <taxon>campanulids</taxon>
        <taxon>Asterales</taxon>
        <taxon>Asteraceae</taxon>
        <taxon>Asteroideae</taxon>
        <taxon>Heliantheae alliance</taxon>
        <taxon>Eupatorieae</taxon>
        <taxon>Mikania</taxon>
    </lineage>
</organism>
<evidence type="ECO:0000256" key="5">
    <source>
        <dbReference type="ARBA" id="ARBA00051067"/>
    </source>
</evidence>
<keyword evidence="10" id="KW-1185">Reference proteome</keyword>
<feature type="domain" description="AB hydrolase-1" evidence="8">
    <location>
        <begin position="25"/>
        <end position="136"/>
    </location>
</feature>
<protein>
    <recommendedName>
        <fullName evidence="2">soluble epoxide hydrolase</fullName>
        <ecNumber evidence="2">3.3.2.10</ecNumber>
    </recommendedName>
</protein>
<evidence type="ECO:0000259" key="8">
    <source>
        <dbReference type="Pfam" id="PF00561"/>
    </source>
</evidence>
<dbReference type="InterPro" id="IPR029058">
    <property type="entry name" value="AB_hydrolase_fold"/>
</dbReference>
<dbReference type="Gene3D" id="3.40.50.1820">
    <property type="entry name" value="alpha/beta hydrolase"/>
    <property type="match status" value="1"/>
</dbReference>
<dbReference type="AlphaFoldDB" id="A0A5N6MMH6"/>
<dbReference type="InterPro" id="IPR000639">
    <property type="entry name" value="Epox_hydrolase-like"/>
</dbReference>
<reference evidence="9 10" key="1">
    <citation type="submission" date="2019-05" db="EMBL/GenBank/DDBJ databases">
        <title>Mikania micrantha, genome provides insights into the molecular mechanism of rapid growth.</title>
        <authorList>
            <person name="Liu B."/>
        </authorList>
    </citation>
    <scope>NUCLEOTIDE SEQUENCE [LARGE SCALE GENOMIC DNA]</scope>
    <source>
        <strain evidence="9">NLD-2019</strain>
        <tissue evidence="9">Leaf</tissue>
    </source>
</reference>
<dbReference type="PANTHER" id="PTHR43329">
    <property type="entry name" value="EPOXIDE HYDROLASE"/>
    <property type="match status" value="1"/>
</dbReference>